<feature type="compositionally biased region" description="Low complexity" evidence="1">
    <location>
        <begin position="168"/>
        <end position="204"/>
    </location>
</feature>
<evidence type="ECO:0000313" key="4">
    <source>
        <dbReference type="Proteomes" id="UP000199393"/>
    </source>
</evidence>
<evidence type="ECO:0000256" key="2">
    <source>
        <dbReference type="SAM" id="Phobius"/>
    </source>
</evidence>
<reference evidence="4" key="1">
    <citation type="submission" date="2016-06" db="EMBL/GenBank/DDBJ databases">
        <authorList>
            <person name="Varghese N."/>
        </authorList>
    </citation>
    <scope>NUCLEOTIDE SEQUENCE [LARGE SCALE GENOMIC DNA]</scope>
    <source>
        <strain evidence="4">DSM 45344</strain>
    </source>
</reference>
<sequence length="283" mass="29819">MANYGSPGGGSPDPWHEQGAYPTHGHDDRAYRPADPDPRYGEGPRYDEHARYGTGSPYGEQPRYDEAPTYGGAAPRYGESPHYGESPRYDQGPVYGTRPHGPTVTPGYATSFPGPGDAAVTYAEDPAPPPKRRGPLIAVLVVLTLLVLGGGATAFVLLDGDDAAPVAAPTEPAAGAGADPDVSADPAEPTDVPSDPAPESSADPRFVKVGQCVRNEGPAGGKPKLLISDCAPKTYEVLRRVDGATSGEKDAEAKCAKVTGYTNWYFFDSELDTLDFVLCLKQR</sequence>
<feature type="transmembrane region" description="Helical" evidence="2">
    <location>
        <begin position="136"/>
        <end position="158"/>
    </location>
</feature>
<keyword evidence="2" id="KW-1133">Transmembrane helix</keyword>
<feature type="region of interest" description="Disordered" evidence="1">
    <location>
        <begin position="168"/>
        <end position="205"/>
    </location>
</feature>
<evidence type="ECO:0008006" key="5">
    <source>
        <dbReference type="Google" id="ProtNLM"/>
    </source>
</evidence>
<keyword evidence="4" id="KW-1185">Reference proteome</keyword>
<keyword evidence="2" id="KW-0472">Membrane</keyword>
<dbReference type="AlphaFoldDB" id="A0A1C3N8N0"/>
<feature type="compositionally biased region" description="Basic and acidic residues" evidence="1">
    <location>
        <begin position="24"/>
        <end position="51"/>
    </location>
</feature>
<proteinExistence type="predicted"/>
<dbReference type="EMBL" id="LT598496">
    <property type="protein sequence ID" value="SBV28942.1"/>
    <property type="molecule type" value="Genomic_DNA"/>
</dbReference>
<name>A0A1C3N8N0_9ACTN</name>
<keyword evidence="2" id="KW-0812">Transmembrane</keyword>
<organism evidence="3 4">
    <name type="scientific">Micromonospora krabiensis</name>
    <dbReference type="NCBI Taxonomy" id="307121"/>
    <lineage>
        <taxon>Bacteria</taxon>
        <taxon>Bacillati</taxon>
        <taxon>Actinomycetota</taxon>
        <taxon>Actinomycetes</taxon>
        <taxon>Micromonosporales</taxon>
        <taxon>Micromonosporaceae</taxon>
        <taxon>Micromonospora</taxon>
    </lineage>
</organism>
<feature type="compositionally biased region" description="Gly residues" evidence="1">
    <location>
        <begin position="1"/>
        <end position="11"/>
    </location>
</feature>
<accession>A0A1C3N8N0</accession>
<dbReference type="STRING" id="307121.GA0070620_4501"/>
<evidence type="ECO:0000256" key="1">
    <source>
        <dbReference type="SAM" id="MobiDB-lite"/>
    </source>
</evidence>
<dbReference type="PATRIC" id="fig|307121.4.peg.4602"/>
<feature type="region of interest" description="Disordered" evidence="1">
    <location>
        <begin position="1"/>
        <end position="130"/>
    </location>
</feature>
<gene>
    <name evidence="3" type="ORF">GA0070620_4501</name>
</gene>
<protein>
    <recommendedName>
        <fullName evidence="5">Flagellar basal body-associated protein FliL</fullName>
    </recommendedName>
</protein>
<dbReference type="Proteomes" id="UP000199393">
    <property type="component" value="Chromosome I"/>
</dbReference>
<evidence type="ECO:0000313" key="3">
    <source>
        <dbReference type="EMBL" id="SBV28942.1"/>
    </source>
</evidence>